<protein>
    <submittedName>
        <fullName evidence="1">Uncharacterized protein</fullName>
    </submittedName>
</protein>
<dbReference type="EMBL" id="CP159485">
    <property type="protein sequence ID" value="XCI27900.1"/>
    <property type="molecule type" value="Genomic_DNA"/>
</dbReference>
<organism evidence="1">
    <name type="scientific">Proteinivorax hydrogeniformans</name>
    <dbReference type="NCBI Taxonomy" id="1826727"/>
    <lineage>
        <taxon>Bacteria</taxon>
        <taxon>Bacillati</taxon>
        <taxon>Bacillota</taxon>
        <taxon>Clostridia</taxon>
        <taxon>Eubacteriales</taxon>
        <taxon>Proteinivoracaceae</taxon>
        <taxon>Proteinivorax</taxon>
    </lineage>
</organism>
<dbReference type="RefSeq" id="WP_353892478.1">
    <property type="nucleotide sequence ID" value="NZ_CP159485.1"/>
</dbReference>
<proteinExistence type="predicted"/>
<gene>
    <name evidence="1" type="ORF">PRVXH_001824</name>
</gene>
<accession>A0AAU8HQU7</accession>
<reference evidence="1" key="1">
    <citation type="journal article" date="2018" name="Antonie Van Leeuwenhoek">
        <title>Proteinivorax hydrogeniformans sp. nov., an anaerobic, haloalkaliphilic bacterium fermenting proteinaceous compounds with high hydrogen production.</title>
        <authorList>
            <person name="Boltyanskaya Y."/>
            <person name="Detkova E."/>
            <person name="Pimenov N."/>
            <person name="Kevbrin V."/>
        </authorList>
    </citation>
    <scope>NUCLEOTIDE SEQUENCE</scope>
    <source>
        <strain evidence="1">Z-710</strain>
    </source>
</reference>
<dbReference type="AlphaFoldDB" id="A0AAU8HQU7"/>
<reference evidence="1" key="2">
    <citation type="submission" date="2024-06" db="EMBL/GenBank/DDBJ databases">
        <authorList>
            <person name="Petrova K.O."/>
            <person name="Toshchakov S.V."/>
            <person name="Boltjanskaja Y.V."/>
            <person name="Kevbrin V.V."/>
        </authorList>
    </citation>
    <scope>NUCLEOTIDE SEQUENCE</scope>
    <source>
        <strain evidence="1">Z-710</strain>
    </source>
</reference>
<evidence type="ECO:0000313" key="1">
    <source>
        <dbReference type="EMBL" id="XCI27900.1"/>
    </source>
</evidence>
<name>A0AAU8HQU7_9FIRM</name>
<sequence length="200" mass="23369">MGISRNKSQFIEDMVQFKEKAEEVLNRSIGTSELTEARKGYEGKISAERFKSYLVTKTAIHLTCQYIHIRLASEASDLISPKFNIEAIELWGELSRNYREDYYELYRLACKDLRRAESTRNLYTGNTFDKYVEKLKIGFFITNQDNPIEKLKKYDFATLDPDTAIALFERIYPIDSRRDIKDFIEESKVTTELMNQLGLA</sequence>